<evidence type="ECO:0000313" key="3">
    <source>
        <dbReference type="Proteomes" id="UP000006729"/>
    </source>
</evidence>
<dbReference type="GO" id="GO:0004672">
    <property type="term" value="F:protein kinase activity"/>
    <property type="evidence" value="ECO:0007669"/>
    <property type="project" value="InterPro"/>
</dbReference>
<keyword evidence="3" id="KW-1185">Reference proteome</keyword>
<dbReference type="PANTHER" id="PTHR27006:SF606">
    <property type="entry name" value="INTERLEUKIN-1 RECEPTOR-ASSOCIATED KINASE 4"/>
    <property type="match status" value="1"/>
</dbReference>
<dbReference type="AlphaFoldDB" id="U5GE35"/>
<dbReference type="HOGENOM" id="CLU_000288_21_3_1"/>
<gene>
    <name evidence="2" type="ORF">POPTR_004G012600</name>
</gene>
<feature type="domain" description="Protein kinase" evidence="1">
    <location>
        <begin position="1"/>
        <end position="106"/>
    </location>
</feature>
<dbReference type="SUPFAM" id="SSF56112">
    <property type="entry name" value="Protein kinase-like (PK-like)"/>
    <property type="match status" value="1"/>
</dbReference>
<dbReference type="GO" id="GO:0005524">
    <property type="term" value="F:ATP binding"/>
    <property type="evidence" value="ECO:0007669"/>
    <property type="project" value="InterPro"/>
</dbReference>
<dbReference type="PROSITE" id="PS50011">
    <property type="entry name" value="PROTEIN_KINASE_DOM"/>
    <property type="match status" value="1"/>
</dbReference>
<dbReference type="InterPro" id="IPR001245">
    <property type="entry name" value="Ser-Thr/Tyr_kinase_cat_dom"/>
</dbReference>
<dbReference type="InterPro" id="IPR011009">
    <property type="entry name" value="Kinase-like_dom_sf"/>
</dbReference>
<dbReference type="Pfam" id="PF07714">
    <property type="entry name" value="PK_Tyr_Ser-Thr"/>
    <property type="match status" value="1"/>
</dbReference>
<dbReference type="EMBL" id="CM009293">
    <property type="protein sequence ID" value="PNT39028.1"/>
    <property type="molecule type" value="Genomic_DNA"/>
</dbReference>
<evidence type="ECO:0000259" key="1">
    <source>
        <dbReference type="PROSITE" id="PS50011"/>
    </source>
</evidence>
<protein>
    <recommendedName>
        <fullName evidence="1">Protein kinase domain-containing protein</fullName>
    </recommendedName>
</protein>
<dbReference type="Proteomes" id="UP000006729">
    <property type="component" value="Chromosome 4"/>
</dbReference>
<organism evidence="2 3">
    <name type="scientific">Populus trichocarpa</name>
    <name type="common">Western balsam poplar</name>
    <name type="synonym">Populus balsamifera subsp. trichocarpa</name>
    <dbReference type="NCBI Taxonomy" id="3694"/>
    <lineage>
        <taxon>Eukaryota</taxon>
        <taxon>Viridiplantae</taxon>
        <taxon>Streptophyta</taxon>
        <taxon>Embryophyta</taxon>
        <taxon>Tracheophyta</taxon>
        <taxon>Spermatophyta</taxon>
        <taxon>Magnoliopsida</taxon>
        <taxon>eudicotyledons</taxon>
        <taxon>Gunneridae</taxon>
        <taxon>Pentapetalae</taxon>
        <taxon>rosids</taxon>
        <taxon>fabids</taxon>
        <taxon>Malpighiales</taxon>
        <taxon>Salicaceae</taxon>
        <taxon>Saliceae</taxon>
        <taxon>Populus</taxon>
    </lineage>
</organism>
<dbReference type="Gene3D" id="1.10.510.10">
    <property type="entry name" value="Transferase(Phosphotransferase) domain 1"/>
    <property type="match status" value="1"/>
</dbReference>
<dbReference type="PANTHER" id="PTHR27006">
    <property type="entry name" value="PROMASTIGOTE SURFACE ANTIGEN PROTEIN PSA"/>
    <property type="match status" value="1"/>
</dbReference>
<dbReference type="eggNOG" id="ENOG502QWDY">
    <property type="taxonomic scope" value="Eukaryota"/>
</dbReference>
<sequence length="158" mass="17633">MSPEYAMHGQYSVKSDVYSFGVLILEIISGKKNSSFYQSDNGMDPLSYAWKHWTNGTALELMDASLGHSYSRNEIARCLHIALLCVQEDPNNRPPLTTIVLMLTSFSVTLPLPRKPAYCVRSRTGSSLPITELESDRSTSKSKPLSVNDVSITELYPR</sequence>
<dbReference type="InterPro" id="IPR000719">
    <property type="entry name" value="Prot_kinase_dom"/>
</dbReference>
<proteinExistence type="predicted"/>
<evidence type="ECO:0000313" key="2">
    <source>
        <dbReference type="EMBL" id="PNT39028.1"/>
    </source>
</evidence>
<name>U5GE35_POPTR</name>
<accession>U5GE35</accession>
<dbReference type="InParanoid" id="U5GE35"/>
<reference evidence="2 3" key="1">
    <citation type="journal article" date="2006" name="Science">
        <title>The genome of black cottonwood, Populus trichocarpa (Torr. &amp; Gray).</title>
        <authorList>
            <person name="Tuskan G.A."/>
            <person name="Difazio S."/>
            <person name="Jansson S."/>
            <person name="Bohlmann J."/>
            <person name="Grigoriev I."/>
            <person name="Hellsten U."/>
            <person name="Putnam N."/>
            <person name="Ralph S."/>
            <person name="Rombauts S."/>
            <person name="Salamov A."/>
            <person name="Schein J."/>
            <person name="Sterck L."/>
            <person name="Aerts A."/>
            <person name="Bhalerao R.R."/>
            <person name="Bhalerao R.P."/>
            <person name="Blaudez D."/>
            <person name="Boerjan W."/>
            <person name="Brun A."/>
            <person name="Brunner A."/>
            <person name="Busov V."/>
            <person name="Campbell M."/>
            <person name="Carlson J."/>
            <person name="Chalot M."/>
            <person name="Chapman J."/>
            <person name="Chen G.L."/>
            <person name="Cooper D."/>
            <person name="Coutinho P.M."/>
            <person name="Couturier J."/>
            <person name="Covert S."/>
            <person name="Cronk Q."/>
            <person name="Cunningham R."/>
            <person name="Davis J."/>
            <person name="Degroeve S."/>
            <person name="Dejardin A."/>
            <person name="Depamphilis C."/>
            <person name="Detter J."/>
            <person name="Dirks B."/>
            <person name="Dubchak I."/>
            <person name="Duplessis S."/>
            <person name="Ehlting J."/>
            <person name="Ellis B."/>
            <person name="Gendler K."/>
            <person name="Goodstein D."/>
            <person name="Gribskov M."/>
            <person name="Grimwood J."/>
            <person name="Groover A."/>
            <person name="Gunter L."/>
            <person name="Hamberger B."/>
            <person name="Heinze B."/>
            <person name="Helariutta Y."/>
            <person name="Henrissat B."/>
            <person name="Holligan D."/>
            <person name="Holt R."/>
            <person name="Huang W."/>
            <person name="Islam-Faridi N."/>
            <person name="Jones S."/>
            <person name="Jones-Rhoades M."/>
            <person name="Jorgensen R."/>
            <person name="Joshi C."/>
            <person name="Kangasjarvi J."/>
            <person name="Karlsson J."/>
            <person name="Kelleher C."/>
            <person name="Kirkpatrick R."/>
            <person name="Kirst M."/>
            <person name="Kohler A."/>
            <person name="Kalluri U."/>
            <person name="Larimer F."/>
            <person name="Leebens-Mack J."/>
            <person name="Leple J.C."/>
            <person name="Locascio P."/>
            <person name="Lou Y."/>
            <person name="Lucas S."/>
            <person name="Martin F."/>
            <person name="Montanini B."/>
            <person name="Napoli C."/>
            <person name="Nelson D.R."/>
            <person name="Nelson C."/>
            <person name="Nieminen K."/>
            <person name="Nilsson O."/>
            <person name="Pereda V."/>
            <person name="Peter G."/>
            <person name="Philippe R."/>
            <person name="Pilate G."/>
            <person name="Poliakov A."/>
            <person name="Razumovskaya J."/>
            <person name="Richardson P."/>
            <person name="Rinaldi C."/>
            <person name="Ritland K."/>
            <person name="Rouze P."/>
            <person name="Ryaboy D."/>
            <person name="Schmutz J."/>
            <person name="Schrader J."/>
            <person name="Segerman B."/>
            <person name="Shin H."/>
            <person name="Siddiqui A."/>
            <person name="Sterky F."/>
            <person name="Terry A."/>
            <person name="Tsai C.J."/>
            <person name="Uberbacher E."/>
            <person name="Unneberg P."/>
            <person name="Vahala J."/>
            <person name="Wall K."/>
            <person name="Wessler S."/>
            <person name="Yang G."/>
            <person name="Yin T."/>
            <person name="Douglas C."/>
            <person name="Marra M."/>
            <person name="Sandberg G."/>
            <person name="Van de Peer Y."/>
            <person name="Rokhsar D."/>
        </authorList>
    </citation>
    <scope>NUCLEOTIDE SEQUENCE [LARGE SCALE GENOMIC DNA]</scope>
    <source>
        <strain evidence="3">cv. Nisqually</strain>
    </source>
</reference>